<evidence type="ECO:0000256" key="4">
    <source>
        <dbReference type="ARBA" id="ARBA00020071"/>
    </source>
</evidence>
<reference evidence="11 12" key="1">
    <citation type="submission" date="2016-02" db="EMBL/GenBank/DDBJ databases">
        <title>Draft genome sequence of the strain BR 10247T Bradyrhizobium neotropicale isolated from nodules of Centrolobium paraense.</title>
        <authorList>
            <person name="Simoes-Araujo J.L."/>
            <person name="Barauna A.C."/>
            <person name="Silva K."/>
            <person name="Zilli J.E."/>
        </authorList>
    </citation>
    <scope>NUCLEOTIDE SEQUENCE [LARGE SCALE GENOMIC DNA]</scope>
    <source>
        <strain evidence="11 12">BR 10247</strain>
    </source>
</reference>
<keyword evidence="6" id="KW-0963">Cytoplasm</keyword>
<evidence type="ECO:0000256" key="3">
    <source>
        <dbReference type="ARBA" id="ARBA00010973"/>
    </source>
</evidence>
<dbReference type="EMBL" id="LSEF01000078">
    <property type="protein sequence ID" value="OAF13125.1"/>
    <property type="molecule type" value="Genomic_DNA"/>
</dbReference>
<dbReference type="InterPro" id="IPR011330">
    <property type="entry name" value="Glyco_hydro/deAcase_b/a-brl"/>
</dbReference>
<dbReference type="GO" id="GO:0016020">
    <property type="term" value="C:membrane"/>
    <property type="evidence" value="ECO:0007669"/>
    <property type="project" value="TreeGrafter"/>
</dbReference>
<dbReference type="SUPFAM" id="SSF88713">
    <property type="entry name" value="Glycoside hydrolase/deacetylase"/>
    <property type="match status" value="1"/>
</dbReference>
<keyword evidence="8" id="KW-0378">Hydrolase</keyword>
<dbReference type="PANTHER" id="PTHR10587">
    <property type="entry name" value="GLYCOSYL TRANSFERASE-RELATED"/>
    <property type="match status" value="1"/>
</dbReference>
<dbReference type="AlphaFoldDB" id="A0A176YZC3"/>
<dbReference type="InterPro" id="IPR026402">
    <property type="entry name" value="Nodulat_NodB"/>
</dbReference>
<dbReference type="InterPro" id="IPR002509">
    <property type="entry name" value="NODB_dom"/>
</dbReference>
<evidence type="ECO:0000313" key="11">
    <source>
        <dbReference type="EMBL" id="OAF13125.1"/>
    </source>
</evidence>
<feature type="domain" description="NodB homology" evidence="10">
    <location>
        <begin position="21"/>
        <end position="212"/>
    </location>
</feature>
<evidence type="ECO:0000256" key="9">
    <source>
        <dbReference type="ARBA" id="ARBA00032976"/>
    </source>
</evidence>
<comment type="function">
    <text evidence="1">Is involved in generating a small heat-stable compound (Nod), an acylated oligomer of N-acetylglucosamine, that stimulates mitosis in various plant protoplasts.</text>
</comment>
<proteinExistence type="inferred from homology"/>
<dbReference type="Proteomes" id="UP000077173">
    <property type="component" value="Unassembled WGS sequence"/>
</dbReference>
<dbReference type="RefSeq" id="WP_063680005.1">
    <property type="nucleotide sequence ID" value="NZ_LSEF01000078.1"/>
</dbReference>
<accession>A0A176YZC3</accession>
<evidence type="ECO:0000256" key="1">
    <source>
        <dbReference type="ARBA" id="ARBA00003236"/>
    </source>
</evidence>
<gene>
    <name evidence="11" type="ORF">AXW67_18760</name>
</gene>
<dbReference type="GO" id="GO:0005975">
    <property type="term" value="P:carbohydrate metabolic process"/>
    <property type="evidence" value="ECO:0007669"/>
    <property type="project" value="InterPro"/>
</dbReference>
<dbReference type="PANTHER" id="PTHR10587:SF133">
    <property type="entry name" value="CHITIN DEACETYLASE 1-RELATED"/>
    <property type="match status" value="1"/>
</dbReference>
<evidence type="ECO:0000313" key="12">
    <source>
        <dbReference type="Proteomes" id="UP000077173"/>
    </source>
</evidence>
<comment type="caution">
    <text evidence="11">The sequence shown here is derived from an EMBL/GenBank/DDBJ whole genome shotgun (WGS) entry which is preliminary data.</text>
</comment>
<dbReference type="InterPro" id="IPR050248">
    <property type="entry name" value="Polysacc_deacetylase_ArnD"/>
</dbReference>
<evidence type="ECO:0000256" key="6">
    <source>
        <dbReference type="ARBA" id="ARBA00022490"/>
    </source>
</evidence>
<dbReference type="Pfam" id="PF01522">
    <property type="entry name" value="Polysacc_deac_1"/>
    <property type="match status" value="1"/>
</dbReference>
<evidence type="ECO:0000256" key="2">
    <source>
        <dbReference type="ARBA" id="ARBA00004496"/>
    </source>
</evidence>
<dbReference type="GO" id="GO:0016810">
    <property type="term" value="F:hydrolase activity, acting on carbon-nitrogen (but not peptide) bonds"/>
    <property type="evidence" value="ECO:0007669"/>
    <property type="project" value="InterPro"/>
</dbReference>
<keyword evidence="12" id="KW-1185">Reference proteome</keyword>
<organism evidence="11 12">
    <name type="scientific">Bradyrhizobium neotropicale</name>
    <dbReference type="NCBI Taxonomy" id="1497615"/>
    <lineage>
        <taxon>Bacteria</taxon>
        <taxon>Pseudomonadati</taxon>
        <taxon>Pseudomonadota</taxon>
        <taxon>Alphaproteobacteria</taxon>
        <taxon>Hyphomicrobiales</taxon>
        <taxon>Nitrobacteraceae</taxon>
        <taxon>Bradyrhizobium</taxon>
    </lineage>
</organism>
<dbReference type="GO" id="GO:0005737">
    <property type="term" value="C:cytoplasm"/>
    <property type="evidence" value="ECO:0007669"/>
    <property type="project" value="UniProtKB-SubCell"/>
</dbReference>
<protein>
    <recommendedName>
        <fullName evidence="4">Chitooligosaccharide deacetylase</fullName>
    </recommendedName>
    <alternativeName>
        <fullName evidence="9">Nodulation protein B</fullName>
    </alternativeName>
</protein>
<evidence type="ECO:0000256" key="7">
    <source>
        <dbReference type="ARBA" id="ARBA00022723"/>
    </source>
</evidence>
<dbReference type="NCBIfam" id="TIGR04243">
    <property type="entry name" value="nodulat_NodB"/>
    <property type="match status" value="1"/>
</dbReference>
<dbReference type="PROSITE" id="PS51677">
    <property type="entry name" value="NODB"/>
    <property type="match status" value="1"/>
</dbReference>
<dbReference type="Gene3D" id="3.20.20.370">
    <property type="entry name" value="Glycoside hydrolase/deacetylase"/>
    <property type="match status" value="1"/>
</dbReference>
<evidence type="ECO:0000256" key="8">
    <source>
        <dbReference type="ARBA" id="ARBA00022801"/>
    </source>
</evidence>
<evidence type="ECO:0000259" key="10">
    <source>
        <dbReference type="PROSITE" id="PS51677"/>
    </source>
</evidence>
<evidence type="ECO:0000256" key="5">
    <source>
        <dbReference type="ARBA" id="ARBA00022458"/>
    </source>
</evidence>
<comment type="subcellular location">
    <subcellularLocation>
        <location evidence="2">Cytoplasm</location>
    </subcellularLocation>
</comment>
<sequence length="218" mass="24014">MTHFYRFSEVRSEYASGNADRNVYLTFDDGPDPFCTPDILDVLADHRVPATFFVIGAYAVDHPKLIRRMITEGHGVGNHTMTHREFSRCDPVEVQDEILTASAAIKTACPLASLRHVRAPYGIWTDEALAASANAGLAAMHWSVDPKDWSRPGAESIVEAVLTAVRPGAIVLLHDGCPPDERERGIHACRDQTLKAVSQLIPALHNRGFSIRSLPQVH</sequence>
<dbReference type="GO" id="GO:0046872">
    <property type="term" value="F:metal ion binding"/>
    <property type="evidence" value="ECO:0007669"/>
    <property type="project" value="UniProtKB-KW"/>
</dbReference>
<name>A0A176YZC3_9BRAD</name>
<keyword evidence="7" id="KW-0479">Metal-binding</keyword>
<comment type="similarity">
    <text evidence="3">Belongs to the polysaccharide deacetylase family.</text>
</comment>
<keyword evidence="5" id="KW-0536">Nodulation</keyword>